<feature type="transmembrane region" description="Helical" evidence="17">
    <location>
        <begin position="325"/>
        <end position="346"/>
    </location>
</feature>
<evidence type="ECO:0000256" key="17">
    <source>
        <dbReference type="RuleBase" id="RU003403"/>
    </source>
</evidence>
<evidence type="ECO:0000256" key="9">
    <source>
        <dbReference type="ARBA" id="ARBA00022967"/>
    </source>
</evidence>
<keyword evidence="8 17" id="KW-0999">Mitochondrion inner membrane</keyword>
<evidence type="ECO:0000256" key="8">
    <source>
        <dbReference type="ARBA" id="ARBA00022792"/>
    </source>
</evidence>
<keyword evidence="15 17" id="KW-0472">Membrane</keyword>
<dbReference type="GO" id="GO:0006120">
    <property type="term" value="P:mitochondrial electron transport, NADH to ubiquinone"/>
    <property type="evidence" value="ECO:0007669"/>
    <property type="project" value="InterPro"/>
</dbReference>
<evidence type="ECO:0000256" key="1">
    <source>
        <dbReference type="ARBA" id="ARBA00004448"/>
    </source>
</evidence>
<dbReference type="InterPro" id="IPR001750">
    <property type="entry name" value="ND/Mrp_TM"/>
</dbReference>
<evidence type="ECO:0000313" key="19">
    <source>
        <dbReference type="EMBL" id="AXA45354.1"/>
    </source>
</evidence>
<feature type="transmembrane region" description="Helical" evidence="17">
    <location>
        <begin position="281"/>
        <end position="305"/>
    </location>
</feature>
<evidence type="ECO:0000256" key="12">
    <source>
        <dbReference type="ARBA" id="ARBA00023027"/>
    </source>
</evidence>
<feature type="transmembrane region" description="Helical" evidence="17">
    <location>
        <begin position="211"/>
        <end position="229"/>
    </location>
</feature>
<keyword evidence="9 17" id="KW-1278">Translocase</keyword>
<keyword evidence="7 17" id="KW-0812">Transmembrane</keyword>
<gene>
    <name evidence="19" type="primary">ND2</name>
</gene>
<geneLocation type="mitochondrion" evidence="19"/>
<keyword evidence="5" id="KW-0813">Transport</keyword>
<evidence type="ECO:0000256" key="14">
    <source>
        <dbReference type="ARBA" id="ARBA00023128"/>
    </source>
</evidence>
<feature type="transmembrane region" description="Helical" evidence="17">
    <location>
        <begin position="143"/>
        <end position="165"/>
    </location>
</feature>
<dbReference type="InterPro" id="IPR003917">
    <property type="entry name" value="NADH_UbQ_OxRdtase_chain2"/>
</dbReference>
<dbReference type="GO" id="GO:0008137">
    <property type="term" value="F:NADH dehydrogenase (ubiquinone) activity"/>
    <property type="evidence" value="ECO:0007669"/>
    <property type="project" value="UniProtKB-EC"/>
</dbReference>
<evidence type="ECO:0000256" key="11">
    <source>
        <dbReference type="ARBA" id="ARBA00022989"/>
    </source>
</evidence>
<feature type="transmembrane region" description="Helical" evidence="17">
    <location>
        <begin position="61"/>
        <end position="82"/>
    </location>
</feature>
<evidence type="ECO:0000256" key="16">
    <source>
        <dbReference type="ARBA" id="ARBA00049551"/>
    </source>
</evidence>
<dbReference type="EC" id="7.1.1.2" evidence="3 17"/>
<keyword evidence="10 17" id="KW-0249">Electron transport</keyword>
<evidence type="ECO:0000259" key="18">
    <source>
        <dbReference type="Pfam" id="PF00361"/>
    </source>
</evidence>
<feature type="transmembrane region" description="Helical" evidence="17">
    <location>
        <begin position="186"/>
        <end position="205"/>
    </location>
</feature>
<evidence type="ECO:0000256" key="15">
    <source>
        <dbReference type="ARBA" id="ARBA00023136"/>
    </source>
</evidence>
<dbReference type="InterPro" id="IPR050175">
    <property type="entry name" value="Complex_I_Subunit_2"/>
</dbReference>
<sequence>MFSSLPFNYMFLLMMGIGTIFSVSSVHWLGIWAGLEINMIGFVPILIYQKSVSETESAVKYFIMQALGSGLLVFSSLITFSTSFTWDLYSSLGFKNMSMMILVISLLVKMGMFPFHYWLPSVMAGLPWFSCLLLATWQKLAPLFLLLCLTELNILYSLVILLALIGVGSSLIGGIGGVNQTQIRALLAYSSIAHLGWMMFALLHGEWGLKSYLGLYITVSICLFMTLWYSDSKLMKNIGGSKISNSYQMVVMLFFLSLAGLPPLLGFIPKWSVIMMGTNSTWISLILLLILGSLLSLFYYLSLFFSLFLSSFKKYEMVLLVDNKLISLMITLNILGGIFIMIMNLLNNM</sequence>
<dbReference type="PANTHER" id="PTHR46552">
    <property type="entry name" value="NADH-UBIQUINONE OXIDOREDUCTASE CHAIN 2"/>
    <property type="match status" value="1"/>
</dbReference>
<evidence type="ECO:0000256" key="10">
    <source>
        <dbReference type="ARBA" id="ARBA00022982"/>
    </source>
</evidence>
<organism evidence="19">
    <name type="scientific">Toxicochlespira sp. MNHN IM 2013-9841</name>
    <dbReference type="NCBI Taxonomy" id="2259818"/>
    <lineage>
        <taxon>Eukaryota</taxon>
        <taxon>Metazoa</taxon>
        <taxon>Spiralia</taxon>
        <taxon>Lophotrochozoa</taxon>
        <taxon>Mollusca</taxon>
        <taxon>Gastropoda</taxon>
        <taxon>Caenogastropoda</taxon>
        <taxon>Neogastropoda</taxon>
        <taxon>Conoidea</taxon>
        <taxon>Conidae</taxon>
        <taxon>Toxicochlespira</taxon>
    </lineage>
</organism>
<keyword evidence="11 17" id="KW-1133">Transmembrane helix</keyword>
<dbReference type="Pfam" id="PF00361">
    <property type="entry name" value="Proton_antipo_M"/>
    <property type="match status" value="1"/>
</dbReference>
<evidence type="ECO:0000256" key="4">
    <source>
        <dbReference type="ARBA" id="ARBA00021008"/>
    </source>
</evidence>
<dbReference type="PANTHER" id="PTHR46552:SF1">
    <property type="entry name" value="NADH-UBIQUINONE OXIDOREDUCTASE CHAIN 2"/>
    <property type="match status" value="1"/>
</dbReference>
<feature type="transmembrane region" description="Helical" evidence="17">
    <location>
        <begin position="250"/>
        <end position="269"/>
    </location>
</feature>
<name>A0A344H1T9_9COND</name>
<feature type="transmembrane region" description="Helical" evidence="17">
    <location>
        <begin position="29"/>
        <end position="49"/>
    </location>
</feature>
<keyword evidence="13 17" id="KW-0830">Ubiquinone</keyword>
<comment type="subcellular location">
    <subcellularLocation>
        <location evidence="1 17">Mitochondrion inner membrane</location>
        <topology evidence="1 17">Multi-pass membrane protein</topology>
    </subcellularLocation>
</comment>
<evidence type="ECO:0000256" key="5">
    <source>
        <dbReference type="ARBA" id="ARBA00022448"/>
    </source>
</evidence>
<feature type="transmembrane region" description="Helical" evidence="17">
    <location>
        <begin position="7"/>
        <end position="23"/>
    </location>
</feature>
<keyword evidence="6 17" id="KW-0679">Respiratory chain</keyword>
<comment type="similarity">
    <text evidence="2 17">Belongs to the complex I subunit 2 family.</text>
</comment>
<evidence type="ECO:0000256" key="2">
    <source>
        <dbReference type="ARBA" id="ARBA00007012"/>
    </source>
</evidence>
<comment type="catalytic activity">
    <reaction evidence="16 17">
        <text>a ubiquinone + NADH + 5 H(+)(in) = a ubiquinol + NAD(+) + 4 H(+)(out)</text>
        <dbReference type="Rhea" id="RHEA:29091"/>
        <dbReference type="Rhea" id="RHEA-COMP:9565"/>
        <dbReference type="Rhea" id="RHEA-COMP:9566"/>
        <dbReference type="ChEBI" id="CHEBI:15378"/>
        <dbReference type="ChEBI" id="CHEBI:16389"/>
        <dbReference type="ChEBI" id="CHEBI:17976"/>
        <dbReference type="ChEBI" id="CHEBI:57540"/>
        <dbReference type="ChEBI" id="CHEBI:57945"/>
        <dbReference type="EC" id="7.1.1.2"/>
    </reaction>
</comment>
<protein>
    <recommendedName>
        <fullName evidence="4 17">NADH-ubiquinone oxidoreductase chain 2</fullName>
        <ecNumber evidence="3 17">7.1.1.2</ecNumber>
    </recommendedName>
</protein>
<evidence type="ECO:0000256" key="3">
    <source>
        <dbReference type="ARBA" id="ARBA00012944"/>
    </source>
</evidence>
<feature type="transmembrane region" description="Helical" evidence="17">
    <location>
        <begin position="115"/>
        <end position="137"/>
    </location>
</feature>
<comment type="function">
    <text evidence="17">Core subunit of the mitochondrial membrane respiratory chain NADH dehydrogenase (Complex I) which catalyzes electron transfer from NADH through the respiratory chain, using ubiquinone as an electron acceptor. Essential for the catalytic activity and assembly of complex I.</text>
</comment>
<keyword evidence="12 17" id="KW-0520">NAD</keyword>
<proteinExistence type="inferred from homology"/>
<evidence type="ECO:0000256" key="6">
    <source>
        <dbReference type="ARBA" id="ARBA00022660"/>
    </source>
</evidence>
<keyword evidence="14 17" id="KW-0496">Mitochondrion</keyword>
<accession>A0A344H1T9</accession>
<dbReference type="EMBL" id="MH308401">
    <property type="protein sequence ID" value="AXA45354.1"/>
    <property type="molecule type" value="Genomic_DNA"/>
</dbReference>
<dbReference type="PRINTS" id="PR01436">
    <property type="entry name" value="NADHDHGNASE2"/>
</dbReference>
<evidence type="ECO:0000256" key="13">
    <source>
        <dbReference type="ARBA" id="ARBA00023075"/>
    </source>
</evidence>
<reference evidence="19" key="1">
    <citation type="journal article" date="2018" name="Mol. Phylogenet. Evol.">
        <title>Phylogenetic relationships of the conoidean snails (Gastropoda: Caenogastropoda) based on mitochondrial genomes.</title>
        <authorList>
            <person name="Uribe J.E."/>
            <person name="Zardoya R."/>
            <person name="Puillandre N."/>
        </authorList>
    </citation>
    <scope>NUCLEOTIDE SEQUENCE</scope>
</reference>
<feature type="domain" description="NADH:quinone oxidoreductase/Mrp antiporter transmembrane" evidence="18">
    <location>
        <begin position="26"/>
        <end position="295"/>
    </location>
</feature>
<evidence type="ECO:0000256" key="7">
    <source>
        <dbReference type="ARBA" id="ARBA00022692"/>
    </source>
</evidence>
<dbReference type="AlphaFoldDB" id="A0A344H1T9"/>
<dbReference type="GO" id="GO:0005743">
    <property type="term" value="C:mitochondrial inner membrane"/>
    <property type="evidence" value="ECO:0007669"/>
    <property type="project" value="UniProtKB-SubCell"/>
</dbReference>